<dbReference type="Gene3D" id="1.10.510.10">
    <property type="entry name" value="Transferase(Phosphotransferase) domain 1"/>
    <property type="match status" value="1"/>
</dbReference>
<evidence type="ECO:0000256" key="6">
    <source>
        <dbReference type="SAM" id="Phobius"/>
    </source>
</evidence>
<dbReference type="Gene3D" id="3.30.200.20">
    <property type="entry name" value="Phosphorylase Kinase, domain 1"/>
    <property type="match status" value="1"/>
</dbReference>
<feature type="compositionally biased region" description="Low complexity" evidence="5">
    <location>
        <begin position="369"/>
        <end position="385"/>
    </location>
</feature>
<keyword evidence="6" id="KW-1133">Transmembrane helix</keyword>
<protein>
    <submittedName>
        <fullName evidence="8">Protein kinase</fullName>
    </submittedName>
</protein>
<keyword evidence="6" id="KW-0812">Transmembrane</keyword>
<dbReference type="Pfam" id="PF00069">
    <property type="entry name" value="Pkinase"/>
    <property type="match status" value="1"/>
</dbReference>
<evidence type="ECO:0000256" key="5">
    <source>
        <dbReference type="SAM" id="MobiDB-lite"/>
    </source>
</evidence>
<keyword evidence="9" id="KW-1185">Reference proteome</keyword>
<feature type="compositionally biased region" description="Pro residues" evidence="5">
    <location>
        <begin position="446"/>
        <end position="456"/>
    </location>
</feature>
<dbReference type="Proteomes" id="UP001612741">
    <property type="component" value="Unassembled WGS sequence"/>
</dbReference>
<evidence type="ECO:0000259" key="7">
    <source>
        <dbReference type="PROSITE" id="PS50011"/>
    </source>
</evidence>
<feature type="domain" description="Protein kinase" evidence="7">
    <location>
        <begin position="15"/>
        <end position="266"/>
    </location>
</feature>
<evidence type="ECO:0000256" key="4">
    <source>
        <dbReference type="ARBA" id="ARBA00022840"/>
    </source>
</evidence>
<dbReference type="PROSITE" id="PS00108">
    <property type="entry name" value="PROTEIN_KINASE_ST"/>
    <property type="match status" value="1"/>
</dbReference>
<organism evidence="8 9">
    <name type="scientific">Nonomuraea typhae</name>
    <dbReference type="NCBI Taxonomy" id="2603600"/>
    <lineage>
        <taxon>Bacteria</taxon>
        <taxon>Bacillati</taxon>
        <taxon>Actinomycetota</taxon>
        <taxon>Actinomycetes</taxon>
        <taxon>Streptosporangiales</taxon>
        <taxon>Streptosporangiaceae</taxon>
        <taxon>Nonomuraea</taxon>
    </lineage>
</organism>
<keyword evidence="2" id="KW-0547">Nucleotide-binding</keyword>
<evidence type="ECO:0000256" key="3">
    <source>
        <dbReference type="ARBA" id="ARBA00022777"/>
    </source>
</evidence>
<keyword evidence="4" id="KW-0067">ATP-binding</keyword>
<dbReference type="InterPro" id="IPR011009">
    <property type="entry name" value="Kinase-like_dom_sf"/>
</dbReference>
<accession>A0ABW7ZBD0</accession>
<comment type="caution">
    <text evidence="8">The sequence shown here is derived from an EMBL/GenBank/DDBJ whole genome shotgun (WGS) entry which is preliminary data.</text>
</comment>
<dbReference type="InterPro" id="IPR000719">
    <property type="entry name" value="Prot_kinase_dom"/>
</dbReference>
<feature type="compositionally biased region" description="Polar residues" evidence="5">
    <location>
        <begin position="355"/>
        <end position="367"/>
    </location>
</feature>
<feature type="transmembrane region" description="Helical" evidence="6">
    <location>
        <begin position="315"/>
        <end position="335"/>
    </location>
</feature>
<name>A0ABW7ZBD0_9ACTN</name>
<dbReference type="PANTHER" id="PTHR43289:SF34">
    <property type="entry name" value="SERINE_THREONINE-PROTEIN KINASE YBDM-RELATED"/>
    <property type="match status" value="1"/>
</dbReference>
<feature type="region of interest" description="Disordered" evidence="5">
    <location>
        <begin position="341"/>
        <end position="464"/>
    </location>
</feature>
<proteinExistence type="predicted"/>
<keyword evidence="6" id="KW-0472">Membrane</keyword>
<gene>
    <name evidence="8" type="ORF">ACIBG2_49415</name>
</gene>
<dbReference type="CDD" id="cd14014">
    <property type="entry name" value="STKc_PknB_like"/>
    <property type="match status" value="1"/>
</dbReference>
<evidence type="ECO:0000313" key="9">
    <source>
        <dbReference type="Proteomes" id="UP001612741"/>
    </source>
</evidence>
<dbReference type="PROSITE" id="PS50011">
    <property type="entry name" value="PROTEIN_KINASE_DOM"/>
    <property type="match status" value="1"/>
</dbReference>
<dbReference type="SUPFAM" id="SSF56112">
    <property type="entry name" value="Protein kinase-like (PK-like)"/>
    <property type="match status" value="1"/>
</dbReference>
<dbReference type="PRINTS" id="PR01217">
    <property type="entry name" value="PRICHEXTENSN"/>
</dbReference>
<dbReference type="RefSeq" id="WP_397091682.1">
    <property type="nucleotide sequence ID" value="NZ_JBITGY010000019.1"/>
</dbReference>
<feature type="compositionally biased region" description="Low complexity" evidence="5">
    <location>
        <begin position="399"/>
        <end position="411"/>
    </location>
</feature>
<evidence type="ECO:0000256" key="2">
    <source>
        <dbReference type="ARBA" id="ARBA00022741"/>
    </source>
</evidence>
<keyword evidence="1" id="KW-0808">Transferase</keyword>
<reference evidence="8 9" key="1">
    <citation type="submission" date="2024-10" db="EMBL/GenBank/DDBJ databases">
        <title>The Natural Products Discovery Center: Release of the First 8490 Sequenced Strains for Exploring Actinobacteria Biosynthetic Diversity.</title>
        <authorList>
            <person name="Kalkreuter E."/>
            <person name="Kautsar S.A."/>
            <person name="Yang D."/>
            <person name="Bader C.D."/>
            <person name="Teijaro C.N."/>
            <person name="Fluegel L."/>
            <person name="Davis C.M."/>
            <person name="Simpson J.R."/>
            <person name="Lauterbach L."/>
            <person name="Steele A.D."/>
            <person name="Gui C."/>
            <person name="Meng S."/>
            <person name="Li G."/>
            <person name="Viehrig K."/>
            <person name="Ye F."/>
            <person name="Su P."/>
            <person name="Kiefer A.F."/>
            <person name="Nichols A."/>
            <person name="Cepeda A.J."/>
            <person name="Yan W."/>
            <person name="Fan B."/>
            <person name="Jiang Y."/>
            <person name="Adhikari A."/>
            <person name="Zheng C.-J."/>
            <person name="Schuster L."/>
            <person name="Cowan T.M."/>
            <person name="Smanski M.J."/>
            <person name="Chevrette M.G."/>
            <person name="De Carvalho L.P.S."/>
            <person name="Shen B."/>
        </authorList>
    </citation>
    <scope>NUCLEOTIDE SEQUENCE [LARGE SCALE GENOMIC DNA]</scope>
    <source>
        <strain evidence="8 9">NPDC050545</strain>
    </source>
</reference>
<dbReference type="PANTHER" id="PTHR43289">
    <property type="entry name" value="MITOGEN-ACTIVATED PROTEIN KINASE KINASE KINASE 20-RELATED"/>
    <property type="match status" value="1"/>
</dbReference>
<evidence type="ECO:0000313" key="8">
    <source>
        <dbReference type="EMBL" id="MFI6505478.1"/>
    </source>
</evidence>
<dbReference type="EMBL" id="JBITGY010000019">
    <property type="protein sequence ID" value="MFI6505478.1"/>
    <property type="molecule type" value="Genomic_DNA"/>
</dbReference>
<sequence length="526" mass="53668">MLPLLDEDPRAVGSYRLEGRLGSGGQGTVYLARSGGGVPVAVKLLHPHLMADHREQQRFLREVGTAKRVAPFCTAHVLDSGFVGARPYIVSEYVEGPSLQDSVRDGGPRGAAALQRLAVNTATALAAIHEAGVVHRDFKPGNVLLGPDGPVVIDFGIARALDLSQSVVSSQPIGSPAYMAPEQIAGGQVGAAADVFTWGATMVYAATGRRAFVADSIPGILHLILHGEPDLAGLEGPLRELLARCLDKDASRRPTAAQVIERLRALPPPAWNTVPIGRAATGGFAAPDVPGIPAGAARAAMSAPAAPVSRRRRGLVLGTAGAALLAGAVAGYFALAPGASGHRAMRSTPMAAGPQPTSAVASPSGTEIGTPAAGTPAPSSGPGATRRSQSAQVLPSPVASPGRSSRSTPSRTPKPPATSAPVVPGDPPTSTKPTKKPTTRPTAKATPPPSTKPPEPAQGTITFDDAHGYCKSQGASMAGGSWDNLWCLSGSMISASQVCQWKYPGRSAVADKPASAMATEVTCRLS</sequence>
<dbReference type="GO" id="GO:0016301">
    <property type="term" value="F:kinase activity"/>
    <property type="evidence" value="ECO:0007669"/>
    <property type="project" value="UniProtKB-KW"/>
</dbReference>
<evidence type="ECO:0000256" key="1">
    <source>
        <dbReference type="ARBA" id="ARBA00022679"/>
    </source>
</evidence>
<dbReference type="InterPro" id="IPR008271">
    <property type="entry name" value="Ser/Thr_kinase_AS"/>
</dbReference>
<keyword evidence="3 8" id="KW-0418">Kinase</keyword>